<dbReference type="VEuPathDB" id="TriTrypDB:BSAL_21260"/>
<proteinExistence type="predicted"/>
<accession>A0A0S4KGX1</accession>
<evidence type="ECO:0000313" key="2">
    <source>
        <dbReference type="Proteomes" id="UP000051952"/>
    </source>
</evidence>
<sequence>MYQLRTRKLVPSEFYGVYHGHDVDHLRTVFDQLVVSKRRAGRDIRVVWLAGDSSLDNKFWLNSATSQVPACNGMELILKPPTSVADVAAHLNSVIASERSHRSSPGRRAPEYVCINCSVEESTIGMRKKGQVLLPQDEFLKARVVPGDVVVVSLGGNDIALKPTACTIFSMGWLTACSSHANVVNGTAWGLGAMESLVVDDLSLYLRNILSPLTQQQSVDGVVSLPVVAAANALEPPKRTIVLPCMIYYPDENAAATSWANVTLGAIGYNKTPAKVQAIIDRIATVATASINAEALGLTGATAHVEVVPLSTALDGKRTDDYVARVEPSVSGGRRMAELIWNTIKNASADPTRGENARH</sequence>
<organism evidence="1 2">
    <name type="scientific">Bodo saltans</name>
    <name type="common">Flagellated protozoan</name>
    <dbReference type="NCBI Taxonomy" id="75058"/>
    <lineage>
        <taxon>Eukaryota</taxon>
        <taxon>Discoba</taxon>
        <taxon>Euglenozoa</taxon>
        <taxon>Kinetoplastea</taxon>
        <taxon>Metakinetoplastina</taxon>
        <taxon>Eubodonida</taxon>
        <taxon>Bodonidae</taxon>
        <taxon>Bodo</taxon>
    </lineage>
</organism>
<dbReference type="InterPro" id="IPR036514">
    <property type="entry name" value="SGNH_hydro_sf"/>
</dbReference>
<dbReference type="Proteomes" id="UP000051952">
    <property type="component" value="Unassembled WGS sequence"/>
</dbReference>
<reference evidence="2" key="1">
    <citation type="submission" date="2015-09" db="EMBL/GenBank/DDBJ databases">
        <authorList>
            <consortium name="Pathogen Informatics"/>
        </authorList>
    </citation>
    <scope>NUCLEOTIDE SEQUENCE [LARGE SCALE GENOMIC DNA]</scope>
    <source>
        <strain evidence="2">Lake Konstanz</strain>
    </source>
</reference>
<name>A0A0S4KGX1_BODSA</name>
<keyword evidence="2" id="KW-1185">Reference proteome</keyword>
<dbReference type="OMA" id="VAFWLNH"/>
<evidence type="ECO:0000313" key="1">
    <source>
        <dbReference type="EMBL" id="CUI14935.1"/>
    </source>
</evidence>
<protein>
    <submittedName>
        <fullName evidence="1">Uncharacterized protein</fullName>
    </submittedName>
</protein>
<dbReference type="Gene3D" id="3.40.50.1110">
    <property type="entry name" value="SGNH hydrolase"/>
    <property type="match status" value="1"/>
</dbReference>
<dbReference type="OrthoDB" id="2150942at2759"/>
<dbReference type="EMBL" id="CYKH01001741">
    <property type="protein sequence ID" value="CUI14935.1"/>
    <property type="molecule type" value="Genomic_DNA"/>
</dbReference>
<dbReference type="AlphaFoldDB" id="A0A0S4KGX1"/>
<gene>
    <name evidence="1" type="ORF">BSAL_21260</name>
</gene>